<evidence type="ECO:0000313" key="1">
    <source>
        <dbReference type="EMBL" id="SOE82322.1"/>
    </source>
</evidence>
<sequence>MVCPTCRPGGKTIHIDEISDESGATPLGDAPPFELGEGILSGEAVDIAVRGVSPAEQAECMYLWERDMDLCYSVGKAMGGYPGIQACVEKARYNYNICMGFTRPI</sequence>
<dbReference type="RefSeq" id="WP_062634524.1">
    <property type="nucleotide sequence ID" value="NZ_FCOG02000012.1"/>
</dbReference>
<dbReference type="OrthoDB" id="9128315at2"/>
<gene>
    <name evidence="1" type="ORF">SAMN05446927_5640</name>
</gene>
<proteinExistence type="predicted"/>
<protein>
    <submittedName>
        <fullName evidence="1">Uncharacterized protein</fullName>
    </submittedName>
</protein>
<dbReference type="EMBL" id="OCSU01000002">
    <property type="protein sequence ID" value="SOE82322.1"/>
    <property type="molecule type" value="Genomic_DNA"/>
</dbReference>
<reference evidence="1 2" key="1">
    <citation type="submission" date="2017-09" db="EMBL/GenBank/DDBJ databases">
        <authorList>
            <person name="Varghese N."/>
            <person name="Submissions S."/>
        </authorList>
    </citation>
    <scope>NUCLEOTIDE SEQUENCE [LARGE SCALE GENOMIC DNA]</scope>
    <source>
        <strain evidence="1 2">OK806</strain>
    </source>
</reference>
<keyword evidence="2" id="KW-1185">Reference proteome</keyword>
<name>A0A7Z7IAI0_9BURK</name>
<comment type="caution">
    <text evidence="1">The sequence shown here is derived from an EMBL/GenBank/DDBJ whole genome shotgun (WGS) entry which is preliminary data.</text>
</comment>
<dbReference type="Proteomes" id="UP000219522">
    <property type="component" value="Unassembled WGS sequence"/>
</dbReference>
<accession>A0A7Z7IAI0</accession>
<dbReference type="AlphaFoldDB" id="A0A7Z7IAI0"/>
<organism evidence="1 2">
    <name type="scientific">Caballeronia arationis</name>
    <dbReference type="NCBI Taxonomy" id="1777142"/>
    <lineage>
        <taxon>Bacteria</taxon>
        <taxon>Pseudomonadati</taxon>
        <taxon>Pseudomonadota</taxon>
        <taxon>Betaproteobacteria</taxon>
        <taxon>Burkholderiales</taxon>
        <taxon>Burkholderiaceae</taxon>
        <taxon>Caballeronia</taxon>
    </lineage>
</organism>
<evidence type="ECO:0000313" key="2">
    <source>
        <dbReference type="Proteomes" id="UP000219522"/>
    </source>
</evidence>